<accession>A0A1Y2K1X7</accession>
<dbReference type="STRING" id="1434232.MAIT1_01685"/>
<protein>
    <submittedName>
        <fullName evidence="1">Uncharacterized protein</fullName>
    </submittedName>
</protein>
<evidence type="ECO:0000313" key="2">
    <source>
        <dbReference type="Proteomes" id="UP000194003"/>
    </source>
</evidence>
<dbReference type="Proteomes" id="UP000194003">
    <property type="component" value="Unassembled WGS sequence"/>
</dbReference>
<gene>
    <name evidence="1" type="ORF">MAIT1_01685</name>
</gene>
<dbReference type="EMBL" id="LVJN01000020">
    <property type="protein sequence ID" value="OSM01667.1"/>
    <property type="molecule type" value="Genomic_DNA"/>
</dbReference>
<dbReference type="RefSeq" id="WP_085443737.1">
    <property type="nucleotide sequence ID" value="NZ_LVJN01000020.1"/>
</dbReference>
<proteinExistence type="predicted"/>
<keyword evidence="2" id="KW-1185">Reference proteome</keyword>
<comment type="caution">
    <text evidence="1">The sequence shown here is derived from an EMBL/GenBank/DDBJ whole genome shotgun (WGS) entry which is preliminary data.</text>
</comment>
<name>A0A1Y2K1X7_9PROT</name>
<organism evidence="1 2">
    <name type="scientific">Magnetofaba australis IT-1</name>
    <dbReference type="NCBI Taxonomy" id="1434232"/>
    <lineage>
        <taxon>Bacteria</taxon>
        <taxon>Pseudomonadati</taxon>
        <taxon>Pseudomonadota</taxon>
        <taxon>Magnetococcia</taxon>
        <taxon>Magnetococcales</taxon>
        <taxon>Magnetococcaceae</taxon>
        <taxon>Magnetofaba</taxon>
    </lineage>
</organism>
<dbReference type="AlphaFoldDB" id="A0A1Y2K1X7"/>
<reference evidence="1 2" key="1">
    <citation type="journal article" date="2016" name="BMC Genomics">
        <title>Combined genomic and structural analyses of a cultured magnetotactic bacterium reveals its niche adaptation to a dynamic environment.</title>
        <authorList>
            <person name="Araujo A.C."/>
            <person name="Morillo V."/>
            <person name="Cypriano J."/>
            <person name="Teixeira L.C."/>
            <person name="Leao P."/>
            <person name="Lyra S."/>
            <person name="Almeida L.G."/>
            <person name="Bazylinski D.A."/>
            <person name="Vasconcellos A.T."/>
            <person name="Abreu F."/>
            <person name="Lins U."/>
        </authorList>
    </citation>
    <scope>NUCLEOTIDE SEQUENCE [LARGE SCALE GENOMIC DNA]</scope>
    <source>
        <strain evidence="1 2">IT-1</strain>
    </source>
</reference>
<sequence>MDKLLCIDVNGVLLESEQEIELASWLEFAQWAAARHHVLQGEAMPDAGWFDRVRRFLYLFGDTPPAARWPLLAAGFDPDALSAELMAQLAAIAPEQTESAGHPHLADWPDADLWDAFVGWRTHHPIPLDPPDPQRHPRALPPTWLARWRPFYPLLTKPEHRVAINTLLLGRFDPGQLNESIINGLSHADAALERETMQRITQIRNDLLDRPDYGEMIALFPKQVDYAWLGEQHRAGVVVMITNNVFALEGLRRNGFPVTDAHVRSNAQGVSNKAEHIRALMTRDQIEPTRILFVDDKSGSLQDVADGLPQIPRENLVQPEWAPEGANDGRFPRLDFADIRACFEAL</sequence>
<evidence type="ECO:0000313" key="1">
    <source>
        <dbReference type="EMBL" id="OSM01667.1"/>
    </source>
</evidence>